<feature type="domain" description="DUF6598" evidence="2">
    <location>
        <begin position="56"/>
        <end position="276"/>
    </location>
</feature>
<evidence type="ECO:0000256" key="1">
    <source>
        <dbReference type="SAM" id="MobiDB-lite"/>
    </source>
</evidence>
<dbReference type="Gramene" id="OMERI11G00300.1">
    <property type="protein sequence ID" value="OMERI11G00300.1"/>
    <property type="gene ID" value="OMERI11G00300"/>
</dbReference>
<dbReference type="PANTHER" id="PTHR33065:SF88">
    <property type="entry name" value="OS11G0104220 PROTEIN"/>
    <property type="match status" value="1"/>
</dbReference>
<feature type="region of interest" description="Disordered" evidence="1">
    <location>
        <begin position="1"/>
        <end position="34"/>
    </location>
</feature>
<organism evidence="3">
    <name type="scientific">Oryza meridionalis</name>
    <dbReference type="NCBI Taxonomy" id="40149"/>
    <lineage>
        <taxon>Eukaryota</taxon>
        <taxon>Viridiplantae</taxon>
        <taxon>Streptophyta</taxon>
        <taxon>Embryophyta</taxon>
        <taxon>Tracheophyta</taxon>
        <taxon>Spermatophyta</taxon>
        <taxon>Magnoliopsida</taxon>
        <taxon>Liliopsida</taxon>
        <taxon>Poales</taxon>
        <taxon>Poaceae</taxon>
        <taxon>BOP clade</taxon>
        <taxon>Oryzoideae</taxon>
        <taxon>Oryzeae</taxon>
        <taxon>Oryzinae</taxon>
        <taxon>Oryza</taxon>
    </lineage>
</organism>
<feature type="region of interest" description="Disordered" evidence="1">
    <location>
        <begin position="738"/>
        <end position="776"/>
    </location>
</feature>
<accession>A0A0E0F198</accession>
<dbReference type="eggNOG" id="ENOG502R875">
    <property type="taxonomic scope" value="Eukaryota"/>
</dbReference>
<sequence length="789" mass="88184">MAAEKTKQRRGIEESARMRMRDKGRLSDETPSEEGHEIIPFAPMRYTHYADCNYGLQIFSVKVNQLLLNEEEEEEEGLHWPLHVYGLVATRDSLDPRRNLLFNRTRDNCQILTQQDPFLLLTGPTRAVVLIDPVKFEIQLKAKGTSESEDKVLNFRVLVYHHDYSLADPPFVVRRRRRCKRSELEFALALLVRSVEATISVQVVDGSSWPDDLGVQVAARTASISDEAIKLLDSRSAHGGRVPICPDDGVIKLSRRVVSVELAGGLEVDVLALHNKQLVDGSKGGLLDVAAADKVILMVRCLKFITFIKTKRKLAHLSYIKKIQGVYTTNTINLFRKTLIVSMVMKKTRRGDPGDGERTKNKSPFELEDCHRNFGGLDFFFPLAATLPLGASARIKLSFLLGRLEVEEEESQEEEDYEIVMFRRVWIRWHGRNFGSFDETTYPAMRYTFGHIPKSSFVGCDSGLQIFSIKLLRNTSTTDHQLQWPLHVYGLVATRDSLDPRRNLLFNRTRDNCQILTQQLKAKSNNNTLHDHPDQDQIVNFGVVNSGYLPGPSSHCIGKRSEVEFAISVLDRSIEATIISVQLVGGSSWPDHLQGRLISRTASTIHQEIVLLDSQKQQDGKMPIDDDGFIQLSRRVVSVELAGQLIVQVLAFNSQQQQQVVDNDNDNKKDEIVAKHEIVFDPKKASLSVETCELQLGGGGGPCKLQISVAWSLVDRLPPVVNLVAVVVRGGREPVPRIDGLGGGGQKLAPRIDGLGSDNSREPATPIDGLCGEGREPTPLFDDLLDSNI</sequence>
<dbReference type="AlphaFoldDB" id="A0A0E0F198"/>
<feature type="domain" description="DUF6598" evidence="2">
    <location>
        <begin position="464"/>
        <end position="519"/>
    </location>
</feature>
<dbReference type="EnsemblPlants" id="OMERI11G00300.1">
    <property type="protein sequence ID" value="OMERI11G00300.1"/>
    <property type="gene ID" value="OMERI11G00300"/>
</dbReference>
<reference evidence="3" key="2">
    <citation type="submission" date="2018-05" db="EMBL/GenBank/DDBJ databases">
        <title>OmerRS3 (Oryza meridionalis Reference Sequence Version 3).</title>
        <authorList>
            <person name="Zhang J."/>
            <person name="Kudrna D."/>
            <person name="Lee S."/>
            <person name="Talag J."/>
            <person name="Welchert J."/>
            <person name="Wing R.A."/>
        </authorList>
    </citation>
    <scope>NUCLEOTIDE SEQUENCE [LARGE SCALE GENOMIC DNA]</scope>
    <source>
        <strain evidence="3">cv. OR44</strain>
    </source>
</reference>
<evidence type="ECO:0000313" key="4">
    <source>
        <dbReference type="Proteomes" id="UP000008021"/>
    </source>
</evidence>
<dbReference type="Pfam" id="PF20241">
    <property type="entry name" value="DUF6598"/>
    <property type="match status" value="3"/>
</dbReference>
<dbReference type="HOGENOM" id="CLU_020657_0_0_1"/>
<protein>
    <recommendedName>
        <fullName evidence="2">DUF6598 domain-containing protein</fullName>
    </recommendedName>
</protein>
<dbReference type="Proteomes" id="UP000008021">
    <property type="component" value="Chromosome 11"/>
</dbReference>
<name>A0A0E0F198_9ORYZ</name>
<evidence type="ECO:0000259" key="2">
    <source>
        <dbReference type="Pfam" id="PF20241"/>
    </source>
</evidence>
<proteinExistence type="predicted"/>
<keyword evidence="4" id="KW-1185">Reference proteome</keyword>
<feature type="domain" description="DUF6598" evidence="2">
    <location>
        <begin position="531"/>
        <end position="686"/>
    </location>
</feature>
<dbReference type="PANTHER" id="PTHR33065">
    <property type="entry name" value="OS07G0486400 PROTEIN"/>
    <property type="match status" value="1"/>
</dbReference>
<dbReference type="InterPro" id="IPR046533">
    <property type="entry name" value="DUF6598"/>
</dbReference>
<evidence type="ECO:0000313" key="3">
    <source>
        <dbReference type="EnsemblPlants" id="OMERI11G00300.1"/>
    </source>
</evidence>
<reference evidence="3" key="1">
    <citation type="submission" date="2015-04" db="UniProtKB">
        <authorList>
            <consortium name="EnsemblPlants"/>
        </authorList>
    </citation>
    <scope>IDENTIFICATION</scope>
</reference>
<dbReference type="STRING" id="40149.A0A0E0F198"/>